<feature type="compositionally biased region" description="Polar residues" evidence="2">
    <location>
        <begin position="252"/>
        <end position="275"/>
    </location>
</feature>
<feature type="region of interest" description="Disordered" evidence="2">
    <location>
        <begin position="1"/>
        <end position="59"/>
    </location>
</feature>
<dbReference type="EMBL" id="KB733454">
    <property type="protein sequence ID" value="ENI05397.1"/>
    <property type="molecule type" value="Genomic_DNA"/>
</dbReference>
<keyword evidence="1" id="KW-0175">Coiled coil</keyword>
<organism evidence="3 4">
    <name type="scientific">Cochliobolus heterostrophus (strain C4 / ATCC 48331 / race T)</name>
    <name type="common">Southern corn leaf blight fungus</name>
    <name type="synonym">Bipolaris maydis</name>
    <dbReference type="NCBI Taxonomy" id="665024"/>
    <lineage>
        <taxon>Eukaryota</taxon>
        <taxon>Fungi</taxon>
        <taxon>Dikarya</taxon>
        <taxon>Ascomycota</taxon>
        <taxon>Pezizomycotina</taxon>
        <taxon>Dothideomycetes</taxon>
        <taxon>Pleosporomycetidae</taxon>
        <taxon>Pleosporales</taxon>
        <taxon>Pleosporineae</taxon>
        <taxon>Pleosporaceae</taxon>
        <taxon>Bipolaris</taxon>
    </lineage>
</organism>
<evidence type="ECO:0000313" key="4">
    <source>
        <dbReference type="Proteomes" id="UP000012338"/>
    </source>
</evidence>
<dbReference type="RefSeq" id="XP_014079306.1">
    <property type="nucleotide sequence ID" value="XM_014223831.1"/>
</dbReference>
<protein>
    <submittedName>
        <fullName evidence="3">Uncharacterized protein</fullName>
    </submittedName>
</protein>
<evidence type="ECO:0000256" key="1">
    <source>
        <dbReference type="SAM" id="Coils"/>
    </source>
</evidence>
<feature type="coiled-coil region" evidence="1">
    <location>
        <begin position="307"/>
        <end position="355"/>
    </location>
</feature>
<dbReference type="AlphaFoldDB" id="N4XJT5"/>
<dbReference type="Proteomes" id="UP000012338">
    <property type="component" value="Unassembled WGS sequence"/>
</dbReference>
<accession>N4XJT5</accession>
<dbReference type="OrthoDB" id="6285980at2759"/>
<sequence length="488" mass="54250">MTDQAPPTPASDASIDTYHTLAPSKIPVKRKLQDSSDDSASTDPPSSPAPAKRRRHDKDEYNPKYMARMCFGAHVLRQQEAGITDYTLQAQQDYQQDLTCMFAHAQSKGYFRKGTAARHLIPRLANITPRSRHDKIALVDEFVQHYESVQCDLLFIRDIITGNARVDLDVVTTLRDCLSAFHLSLAKGVKWRTIMPYTPLPKACLPMLRDFIANPKHFRFLGHLTHTIVDLETWLSPPPLCMELSARLKASATDTLQQENEKTTVNPSPSLSTQGDADRESMAKLIEQGMEQVGLVTERVSLVTEKVGLLADKVSLLEEQLQQAETAHTRITQNINVLEATSAEQKAENRLKEEKWVAAASQIRKEHCEHVARQNSELERIKLAVEAERTRCVDVMANTSQMLAEANERISTLASVPSSLPASQPWNSPMNLDQSSDMMDIDQKSISSANGFSAPNPIDPGNNNPFASCLAQDTTAHQHANPSPNIPM</sequence>
<name>N4XJT5_COCH4</name>
<evidence type="ECO:0000313" key="3">
    <source>
        <dbReference type="EMBL" id="ENI05397.1"/>
    </source>
</evidence>
<reference evidence="3 4" key="1">
    <citation type="journal article" date="2012" name="PLoS Pathog.">
        <title>Diverse lifestyles and strategies of plant pathogenesis encoded in the genomes of eighteen Dothideomycetes fungi.</title>
        <authorList>
            <person name="Ohm R.A."/>
            <person name="Feau N."/>
            <person name="Henrissat B."/>
            <person name="Schoch C.L."/>
            <person name="Horwitz B.A."/>
            <person name="Barry K.W."/>
            <person name="Condon B.J."/>
            <person name="Copeland A.C."/>
            <person name="Dhillon B."/>
            <person name="Glaser F."/>
            <person name="Hesse C.N."/>
            <person name="Kosti I."/>
            <person name="LaButti K."/>
            <person name="Lindquist E.A."/>
            <person name="Lucas S."/>
            <person name="Salamov A.A."/>
            <person name="Bradshaw R.E."/>
            <person name="Ciuffetti L."/>
            <person name="Hamelin R.C."/>
            <person name="Kema G.H.J."/>
            <person name="Lawrence C."/>
            <person name="Scott J.A."/>
            <person name="Spatafora J.W."/>
            <person name="Turgeon B.G."/>
            <person name="de Wit P.J.G.M."/>
            <person name="Zhong S."/>
            <person name="Goodwin S.B."/>
            <person name="Grigoriev I.V."/>
        </authorList>
    </citation>
    <scope>NUCLEOTIDE SEQUENCE [LARGE SCALE GENOMIC DNA]</scope>
    <source>
        <strain evidence="4">C4 / ATCC 48331 / race T</strain>
    </source>
</reference>
<dbReference type="GeneID" id="25845524"/>
<dbReference type="HOGENOM" id="CLU_558966_0_0_1"/>
<gene>
    <name evidence="3" type="ORF">COCC4DRAFT_50168</name>
</gene>
<reference evidence="4" key="2">
    <citation type="journal article" date="2013" name="PLoS Genet.">
        <title>Comparative genome structure, secondary metabolite, and effector coding capacity across Cochliobolus pathogens.</title>
        <authorList>
            <person name="Condon B.J."/>
            <person name="Leng Y."/>
            <person name="Wu D."/>
            <person name="Bushley K.E."/>
            <person name="Ohm R.A."/>
            <person name="Otillar R."/>
            <person name="Martin J."/>
            <person name="Schackwitz W."/>
            <person name="Grimwood J."/>
            <person name="MohdZainudin N."/>
            <person name="Xue C."/>
            <person name="Wang R."/>
            <person name="Manning V.A."/>
            <person name="Dhillon B."/>
            <person name="Tu Z.J."/>
            <person name="Steffenson B.J."/>
            <person name="Salamov A."/>
            <person name="Sun H."/>
            <person name="Lowry S."/>
            <person name="LaButti K."/>
            <person name="Han J."/>
            <person name="Copeland A."/>
            <person name="Lindquist E."/>
            <person name="Barry K."/>
            <person name="Schmutz J."/>
            <person name="Baker S.E."/>
            <person name="Ciuffetti L.M."/>
            <person name="Grigoriev I.V."/>
            <person name="Zhong S."/>
            <person name="Turgeon B.G."/>
        </authorList>
    </citation>
    <scope>NUCLEOTIDE SEQUENCE [LARGE SCALE GENOMIC DNA]</scope>
    <source>
        <strain evidence="4">C4 / ATCC 48331 / race T</strain>
    </source>
</reference>
<proteinExistence type="predicted"/>
<evidence type="ECO:0000256" key="2">
    <source>
        <dbReference type="SAM" id="MobiDB-lite"/>
    </source>
</evidence>
<keyword evidence="4" id="KW-1185">Reference proteome</keyword>
<feature type="region of interest" description="Disordered" evidence="2">
    <location>
        <begin position="252"/>
        <end position="278"/>
    </location>
</feature>